<feature type="compositionally biased region" description="Basic residues" evidence="1">
    <location>
        <begin position="71"/>
        <end position="83"/>
    </location>
</feature>
<accession>A0AAD9V422</accession>
<dbReference type="Proteomes" id="UP001249851">
    <property type="component" value="Unassembled WGS sequence"/>
</dbReference>
<keyword evidence="3" id="KW-1185">Reference proteome</keyword>
<comment type="caution">
    <text evidence="2">The sequence shown here is derived from an EMBL/GenBank/DDBJ whole genome shotgun (WGS) entry which is preliminary data.</text>
</comment>
<reference evidence="2" key="2">
    <citation type="journal article" date="2023" name="Science">
        <title>Genomic signatures of disease resistance in endangered staghorn corals.</title>
        <authorList>
            <person name="Vollmer S.V."/>
            <person name="Selwyn J.D."/>
            <person name="Despard B.A."/>
            <person name="Roesel C.L."/>
        </authorList>
    </citation>
    <scope>NUCLEOTIDE SEQUENCE</scope>
    <source>
        <strain evidence="2">K2</strain>
    </source>
</reference>
<feature type="region of interest" description="Disordered" evidence="1">
    <location>
        <begin position="71"/>
        <end position="94"/>
    </location>
</feature>
<evidence type="ECO:0000313" key="2">
    <source>
        <dbReference type="EMBL" id="KAK2560446.1"/>
    </source>
</evidence>
<name>A0AAD9V422_ACRCE</name>
<organism evidence="2 3">
    <name type="scientific">Acropora cervicornis</name>
    <name type="common">Staghorn coral</name>
    <dbReference type="NCBI Taxonomy" id="6130"/>
    <lineage>
        <taxon>Eukaryota</taxon>
        <taxon>Metazoa</taxon>
        <taxon>Cnidaria</taxon>
        <taxon>Anthozoa</taxon>
        <taxon>Hexacorallia</taxon>
        <taxon>Scleractinia</taxon>
        <taxon>Astrocoeniina</taxon>
        <taxon>Acroporidae</taxon>
        <taxon>Acropora</taxon>
    </lineage>
</organism>
<reference evidence="2" key="1">
    <citation type="journal article" date="2023" name="G3 (Bethesda)">
        <title>Whole genome assembly and annotation of the endangered Caribbean coral Acropora cervicornis.</title>
        <authorList>
            <person name="Selwyn J.D."/>
            <person name="Vollmer S.V."/>
        </authorList>
    </citation>
    <scope>NUCLEOTIDE SEQUENCE</scope>
    <source>
        <strain evidence="2">K2</strain>
    </source>
</reference>
<protein>
    <submittedName>
        <fullName evidence="2">Uncharacterized protein</fullName>
    </submittedName>
</protein>
<evidence type="ECO:0000313" key="3">
    <source>
        <dbReference type="Proteomes" id="UP001249851"/>
    </source>
</evidence>
<dbReference type="AlphaFoldDB" id="A0AAD9V422"/>
<sequence length="94" mass="10256">MNLESGDVRPASRRYVSSPIPQIIIQIANFTLERMNSGSRSFSTSSAASSIILAALLFHQSNIQTSNKKIHKKPASHLPRTHAKTVICSPHSST</sequence>
<gene>
    <name evidence="2" type="ORF">P5673_016797</name>
</gene>
<proteinExistence type="predicted"/>
<evidence type="ECO:0000256" key="1">
    <source>
        <dbReference type="SAM" id="MobiDB-lite"/>
    </source>
</evidence>
<dbReference type="EMBL" id="JARQWQ010000036">
    <property type="protein sequence ID" value="KAK2560446.1"/>
    <property type="molecule type" value="Genomic_DNA"/>
</dbReference>